<comment type="caution">
    <text evidence="1">The sequence shown here is derived from an EMBL/GenBank/DDBJ whole genome shotgun (WGS) entry which is preliminary data.</text>
</comment>
<organism evidence="1">
    <name type="scientific">marine sediment metagenome</name>
    <dbReference type="NCBI Taxonomy" id="412755"/>
    <lineage>
        <taxon>unclassified sequences</taxon>
        <taxon>metagenomes</taxon>
        <taxon>ecological metagenomes</taxon>
    </lineage>
</organism>
<dbReference type="EMBL" id="LAZR01008091">
    <property type="protein sequence ID" value="KKM81026.1"/>
    <property type="molecule type" value="Genomic_DNA"/>
</dbReference>
<accession>A0A0F9L1S1</accession>
<dbReference type="AlphaFoldDB" id="A0A0F9L1S1"/>
<proteinExistence type="predicted"/>
<sequence>MTLDIIRVASLKIKFENLLNIIDNAINKSKPIQISNSAYNQKNNNIKFLKWLHKHKIIRLFSDKKIEPKKQSIKSRKRKIEISLQLKALGTSISEIAKRFNVKLNTAGSYLKIFGKNNKSYIKALEIVLSTKGISTSTNLTDFPFFPIRISVIKIKENVNMAEFNILNKIAENNKWIKYVTGQDLGTKDLSILFPE</sequence>
<gene>
    <name evidence="1" type="ORF">LCGC14_1333940</name>
</gene>
<name>A0A0F9L1S1_9ZZZZ</name>
<reference evidence="1" key="1">
    <citation type="journal article" date="2015" name="Nature">
        <title>Complex archaea that bridge the gap between prokaryotes and eukaryotes.</title>
        <authorList>
            <person name="Spang A."/>
            <person name="Saw J.H."/>
            <person name="Jorgensen S.L."/>
            <person name="Zaremba-Niedzwiedzka K."/>
            <person name="Martijn J."/>
            <person name="Lind A.E."/>
            <person name="van Eijk R."/>
            <person name="Schleper C."/>
            <person name="Guy L."/>
            <person name="Ettema T.J."/>
        </authorList>
    </citation>
    <scope>NUCLEOTIDE SEQUENCE</scope>
</reference>
<protein>
    <submittedName>
        <fullName evidence="1">Uncharacterized protein</fullName>
    </submittedName>
</protein>
<evidence type="ECO:0000313" key="1">
    <source>
        <dbReference type="EMBL" id="KKM81026.1"/>
    </source>
</evidence>